<feature type="transmembrane region" description="Helical" evidence="1">
    <location>
        <begin position="232"/>
        <end position="254"/>
    </location>
</feature>
<feature type="transmembrane region" description="Helical" evidence="1">
    <location>
        <begin position="261"/>
        <end position="278"/>
    </location>
</feature>
<evidence type="ECO:0000313" key="5">
    <source>
        <dbReference type="EMBL" id="CAB4738706.1"/>
    </source>
</evidence>
<dbReference type="PANTHER" id="PTHR22911">
    <property type="entry name" value="ACYL-MALONYL CONDENSING ENZYME-RELATED"/>
    <property type="match status" value="1"/>
</dbReference>
<feature type="transmembrane region" description="Helical" evidence="1">
    <location>
        <begin position="148"/>
        <end position="167"/>
    </location>
</feature>
<gene>
    <name evidence="3" type="ORF">UFOPK1795_00510</name>
    <name evidence="4" type="ORF">UFOPK2275_00311</name>
    <name evidence="5" type="ORF">UFOPK2816_00140</name>
</gene>
<reference evidence="4" key="1">
    <citation type="submission" date="2020-05" db="EMBL/GenBank/DDBJ databases">
        <authorList>
            <person name="Chiriac C."/>
            <person name="Salcher M."/>
            <person name="Ghai R."/>
            <person name="Kavagutti S V."/>
        </authorList>
    </citation>
    <scope>NUCLEOTIDE SEQUENCE</scope>
</reference>
<proteinExistence type="predicted"/>
<sequence length="279" mass="28603">MTSLLALLSSLLWGTADFEGGRLSKKHAPIAVLGFSQIIGLLFGVALLFAYGDWSTSALGQGGYLIPGIGAGLFGYFGLACLYAGLASGSMGVVSPISSLSAVIPLGYALLHGDTLSLISSIGIVLALTGAFCASGPELSHGIALRPLFLAIGAAFGFGTSLTFISIGSQTSALLTMVTMRAATFLVTIAIALRFRSTGGFSKREYPSLIFIGVSDFLANLLLGVACSKGSVSVAMVLGSMYPIATAVLAFGFLRERLHKVQYVGIVLAVSGVALISAF</sequence>
<dbReference type="InterPro" id="IPR037185">
    <property type="entry name" value="EmrE-like"/>
</dbReference>
<dbReference type="Gene3D" id="1.10.3730.20">
    <property type="match status" value="1"/>
</dbReference>
<feature type="domain" description="EamA" evidence="2">
    <location>
        <begin position="148"/>
        <end position="277"/>
    </location>
</feature>
<dbReference type="EMBL" id="CAEZZB010000006">
    <property type="protein sequence ID" value="CAB4738706.1"/>
    <property type="molecule type" value="Genomic_DNA"/>
</dbReference>
<name>A0A6J6L9T8_9ZZZZ</name>
<evidence type="ECO:0000313" key="4">
    <source>
        <dbReference type="EMBL" id="CAB4657503.1"/>
    </source>
</evidence>
<feature type="transmembrane region" description="Helical" evidence="1">
    <location>
        <begin position="64"/>
        <end position="86"/>
    </location>
</feature>
<dbReference type="EMBL" id="CAEZWQ010000019">
    <property type="protein sequence ID" value="CAB4657503.1"/>
    <property type="molecule type" value="Genomic_DNA"/>
</dbReference>
<feature type="transmembrane region" description="Helical" evidence="1">
    <location>
        <begin position="116"/>
        <end position="136"/>
    </location>
</feature>
<protein>
    <submittedName>
        <fullName evidence="4">Unannotated protein</fullName>
    </submittedName>
</protein>
<dbReference type="SUPFAM" id="SSF103481">
    <property type="entry name" value="Multidrug resistance efflux transporter EmrE"/>
    <property type="match status" value="2"/>
</dbReference>
<dbReference type="Pfam" id="PF00892">
    <property type="entry name" value="EamA"/>
    <property type="match status" value="2"/>
</dbReference>
<dbReference type="EMBL" id="CAEZUG010000021">
    <property type="protein sequence ID" value="CAB4589616.1"/>
    <property type="molecule type" value="Genomic_DNA"/>
</dbReference>
<keyword evidence="1" id="KW-1133">Transmembrane helix</keyword>
<evidence type="ECO:0000313" key="3">
    <source>
        <dbReference type="EMBL" id="CAB4589616.1"/>
    </source>
</evidence>
<dbReference type="InterPro" id="IPR000620">
    <property type="entry name" value="EamA_dom"/>
</dbReference>
<accession>A0A6J6L9T8</accession>
<evidence type="ECO:0000256" key="1">
    <source>
        <dbReference type="SAM" id="Phobius"/>
    </source>
</evidence>
<feature type="transmembrane region" description="Helical" evidence="1">
    <location>
        <begin position="206"/>
        <end position="226"/>
    </location>
</feature>
<keyword evidence="1" id="KW-0472">Membrane</keyword>
<feature type="domain" description="EamA" evidence="2">
    <location>
        <begin position="4"/>
        <end position="134"/>
    </location>
</feature>
<dbReference type="GO" id="GO:0016020">
    <property type="term" value="C:membrane"/>
    <property type="evidence" value="ECO:0007669"/>
    <property type="project" value="InterPro"/>
</dbReference>
<evidence type="ECO:0000259" key="2">
    <source>
        <dbReference type="Pfam" id="PF00892"/>
    </source>
</evidence>
<feature type="transmembrane region" description="Helical" evidence="1">
    <location>
        <begin position="28"/>
        <end position="52"/>
    </location>
</feature>
<organism evidence="4">
    <name type="scientific">freshwater metagenome</name>
    <dbReference type="NCBI Taxonomy" id="449393"/>
    <lineage>
        <taxon>unclassified sequences</taxon>
        <taxon>metagenomes</taxon>
        <taxon>ecological metagenomes</taxon>
    </lineage>
</organism>
<keyword evidence="1" id="KW-0812">Transmembrane</keyword>
<feature type="transmembrane region" description="Helical" evidence="1">
    <location>
        <begin position="173"/>
        <end position="194"/>
    </location>
</feature>
<dbReference type="PANTHER" id="PTHR22911:SF137">
    <property type="entry name" value="SOLUTE CARRIER FAMILY 35 MEMBER G2-RELATED"/>
    <property type="match status" value="1"/>
</dbReference>
<dbReference type="AlphaFoldDB" id="A0A6J6L9T8"/>